<dbReference type="Gene3D" id="1.20.5.540">
    <property type="entry name" value="Single helix bin"/>
    <property type="match status" value="1"/>
</dbReference>
<dbReference type="AlphaFoldDB" id="A0A7W6LCD8"/>
<protein>
    <submittedName>
        <fullName evidence="2">GNAT superfamily N-acetyltransferase</fullName>
    </submittedName>
</protein>
<dbReference type="RefSeq" id="WP_165135199.1">
    <property type="nucleotide sequence ID" value="NZ_CP049250.1"/>
</dbReference>
<comment type="caution">
    <text evidence="2">The sequence shown here is derived from an EMBL/GenBank/DDBJ whole genome shotgun (WGS) entry which is preliminary data.</text>
</comment>
<keyword evidence="3" id="KW-1185">Reference proteome</keyword>
<gene>
    <name evidence="2" type="ORF">GGQ72_000135</name>
</gene>
<sequence>MAFDLVVSDVVTPDMEEAIRGPLVAYNNARFGESSKRDLGIYLRSETGEITGGLIGWTARDWLYVQLLFIPDENRGHGLAGRLLSMAENEARARGCVGAYLDTMNPDALQTYLKYGYRIIGKNGPMSGGQFITWLNKVF</sequence>
<proteinExistence type="predicted"/>
<dbReference type="InterPro" id="IPR000182">
    <property type="entry name" value="GNAT_dom"/>
</dbReference>
<dbReference type="Pfam" id="PF00583">
    <property type="entry name" value="Acetyltransf_1"/>
    <property type="match status" value="1"/>
</dbReference>
<evidence type="ECO:0000313" key="3">
    <source>
        <dbReference type="Proteomes" id="UP000519897"/>
    </source>
</evidence>
<dbReference type="GO" id="GO:0016747">
    <property type="term" value="F:acyltransferase activity, transferring groups other than amino-acyl groups"/>
    <property type="evidence" value="ECO:0007669"/>
    <property type="project" value="InterPro"/>
</dbReference>
<evidence type="ECO:0000313" key="2">
    <source>
        <dbReference type="EMBL" id="MBB4141636.1"/>
    </source>
</evidence>
<dbReference type="Gene3D" id="3.40.630.30">
    <property type="match status" value="1"/>
</dbReference>
<evidence type="ECO:0000259" key="1">
    <source>
        <dbReference type="PROSITE" id="PS51186"/>
    </source>
</evidence>
<dbReference type="PROSITE" id="PS51186">
    <property type="entry name" value="GNAT"/>
    <property type="match status" value="1"/>
</dbReference>
<organism evidence="2 3">
    <name type="scientific">Rhizobium rhizoryzae</name>
    <dbReference type="NCBI Taxonomy" id="451876"/>
    <lineage>
        <taxon>Bacteria</taxon>
        <taxon>Pseudomonadati</taxon>
        <taxon>Pseudomonadota</taxon>
        <taxon>Alphaproteobacteria</taxon>
        <taxon>Hyphomicrobiales</taxon>
        <taxon>Rhizobiaceae</taxon>
        <taxon>Rhizobium/Agrobacterium group</taxon>
        <taxon>Rhizobium</taxon>
    </lineage>
</organism>
<reference evidence="2 3" key="1">
    <citation type="submission" date="2020-08" db="EMBL/GenBank/DDBJ databases">
        <title>Genomic Encyclopedia of Type Strains, Phase IV (KMG-IV): sequencing the most valuable type-strain genomes for metagenomic binning, comparative biology and taxonomic classification.</title>
        <authorList>
            <person name="Goeker M."/>
        </authorList>
    </citation>
    <scope>NUCLEOTIDE SEQUENCE [LARGE SCALE GENOMIC DNA]</scope>
    <source>
        <strain evidence="2 3">DSM 29514</strain>
    </source>
</reference>
<dbReference type="CDD" id="cd04301">
    <property type="entry name" value="NAT_SF"/>
    <property type="match status" value="1"/>
</dbReference>
<feature type="domain" description="N-acetyltransferase" evidence="1">
    <location>
        <begin position="5"/>
        <end position="139"/>
    </location>
</feature>
<name>A0A7W6LCD8_9HYPH</name>
<dbReference type="InterPro" id="IPR016181">
    <property type="entry name" value="Acyl_CoA_acyltransferase"/>
</dbReference>
<keyword evidence="2" id="KW-0808">Transferase</keyword>
<dbReference type="EMBL" id="JACIEC010000001">
    <property type="protein sequence ID" value="MBB4141636.1"/>
    <property type="molecule type" value="Genomic_DNA"/>
</dbReference>
<dbReference type="Proteomes" id="UP000519897">
    <property type="component" value="Unassembled WGS sequence"/>
</dbReference>
<accession>A0A7W6LCD8</accession>
<dbReference type="SUPFAM" id="SSF55729">
    <property type="entry name" value="Acyl-CoA N-acyltransferases (Nat)"/>
    <property type="match status" value="1"/>
</dbReference>